<keyword evidence="4 7" id="KW-0539">Nucleus</keyword>
<name>A0A5C3NJ67_9AGAM</name>
<evidence type="ECO:0000313" key="9">
    <source>
        <dbReference type="EMBL" id="TFK57270.1"/>
    </source>
</evidence>
<dbReference type="EMBL" id="ML213503">
    <property type="protein sequence ID" value="TFK57270.1"/>
    <property type="molecule type" value="Genomic_DNA"/>
</dbReference>
<evidence type="ECO:0000256" key="6">
    <source>
        <dbReference type="ARBA" id="ARBA00029455"/>
    </source>
</evidence>
<dbReference type="PANTHER" id="PTHR17039:SF0">
    <property type="entry name" value="U3 SMALL NUCLEOLAR RIBONUCLEOPROTEIN PROTEIN MPP10"/>
    <property type="match status" value="1"/>
</dbReference>
<evidence type="ECO:0000256" key="4">
    <source>
        <dbReference type="ARBA" id="ARBA00023242"/>
    </source>
</evidence>
<dbReference type="PIRSF" id="PIRSF017300">
    <property type="entry name" value="snoRNP_Mpp10"/>
    <property type="match status" value="1"/>
</dbReference>
<dbReference type="AlphaFoldDB" id="A0A5C3NJ67"/>
<dbReference type="Proteomes" id="UP000305948">
    <property type="component" value="Unassembled WGS sequence"/>
</dbReference>
<dbReference type="Pfam" id="PF04006">
    <property type="entry name" value="Mpp10"/>
    <property type="match status" value="1"/>
</dbReference>
<feature type="compositionally biased region" description="Acidic residues" evidence="8">
    <location>
        <begin position="388"/>
        <end position="432"/>
    </location>
</feature>
<accession>A0A5C3NJ67</accession>
<comment type="similarity">
    <text evidence="6 7">Belongs to the MPP10 family.</text>
</comment>
<evidence type="ECO:0000313" key="10">
    <source>
        <dbReference type="Proteomes" id="UP000305948"/>
    </source>
</evidence>
<comment type="function">
    <text evidence="7">Involved in nucleolar processing of pre-18S ribosomal RNA.</text>
</comment>
<dbReference type="GO" id="GO:0006364">
    <property type="term" value="P:rRNA processing"/>
    <property type="evidence" value="ECO:0007669"/>
    <property type="project" value="UniProtKB-KW"/>
</dbReference>
<sequence>MATDTDECLKPLSQLSELIADQPEALASGSKDIHQTALLAAKCVFDLALTTEAHSQKYVRQLLSSMAPELAPQTRSQARANGKRKRSPSPPRPKTGEPQTTPLLSLFVEGMDDDQIWAQLELRAKHVCETLEEALEGGAGLRGSDDGDSDGSGDMNGINEEEDESLEDEEDEEDDGDSDQEEEEAEWDDEEGESASREEPATDEETTALRRSSEDEDDESEEEDETDPDIDLNGISAPTSRASAKPSRPKARGHPELDDGFFDLASFNAEIEQAEARTASRGALGSDDEDEDIENGDIDLFAPVNDLQALEEDDIEDTGGEAFYKDFFEPPPKNKTATNRPIPSKTTKVRFHDEVRVKKIKAKGKGLPTSFINGGSDNMSLSDLADQYGEDISDDAEEGMEGSEEESCLEDDDGTSDGNGEDDDDQEFDDVDTMERFKDDLFAEDDEQPESDLSTHERRMAALREQISALEAENVAKKDWTLMGEATGRSRPQNSLLEEDLEFDRVMKVVPVVTEEAVQNLEDRIKSRILESNFDDVVRKRSVDDKPFLPSRFFELQDTKSKQSLAEIYEDEYTAAQTGGVAGEDRDGKLKAEHQEIEKQWEGLCAKLDALCNVHFLPKQPKATISTVSNVAAAALESALPTSKSTTTMLAPEEVYAPSGSAPRSSSELTPAEKRALHNKQRKKKRKARDVLDKTVDKVARMRGVKNVKTQKEAALNSIVKSGKGVTVIGKKIDKGVKKGRSKG</sequence>
<dbReference type="OrthoDB" id="445326at2759"/>
<dbReference type="GO" id="GO:0005732">
    <property type="term" value="C:sno(s)RNA-containing ribonucleoprotein complex"/>
    <property type="evidence" value="ECO:0007669"/>
    <property type="project" value="UniProtKB-UniRule"/>
</dbReference>
<feature type="compositionally biased region" description="Polar residues" evidence="8">
    <location>
        <begin position="370"/>
        <end position="381"/>
    </location>
</feature>
<evidence type="ECO:0000256" key="1">
    <source>
        <dbReference type="ARBA" id="ARBA00004604"/>
    </source>
</evidence>
<evidence type="ECO:0000256" key="5">
    <source>
        <dbReference type="ARBA" id="ARBA00023274"/>
    </source>
</evidence>
<keyword evidence="2 7" id="KW-0690">Ribosome biogenesis</keyword>
<feature type="region of interest" description="Disordered" evidence="8">
    <location>
        <begin position="367"/>
        <end position="457"/>
    </location>
</feature>
<protein>
    <recommendedName>
        <fullName evidence="7">U3 small nucleolar ribonucleoprotein protein MPP10</fullName>
    </recommendedName>
</protein>
<dbReference type="GO" id="GO:0032040">
    <property type="term" value="C:small-subunit processome"/>
    <property type="evidence" value="ECO:0007669"/>
    <property type="project" value="TreeGrafter"/>
</dbReference>
<feature type="compositionally biased region" description="Acidic residues" evidence="8">
    <location>
        <begin position="159"/>
        <end position="193"/>
    </location>
</feature>
<feature type="compositionally biased region" description="Basic residues" evidence="8">
    <location>
        <begin position="677"/>
        <end position="688"/>
    </location>
</feature>
<feature type="region of interest" description="Disordered" evidence="8">
    <location>
        <begin position="655"/>
        <end position="693"/>
    </location>
</feature>
<gene>
    <name evidence="9" type="ORF">OE88DRAFT_1619325</name>
</gene>
<feature type="compositionally biased region" description="Acidic residues" evidence="8">
    <location>
        <begin position="286"/>
        <end position="295"/>
    </location>
</feature>
<evidence type="ECO:0000256" key="8">
    <source>
        <dbReference type="SAM" id="MobiDB-lite"/>
    </source>
</evidence>
<feature type="compositionally biased region" description="Polar residues" evidence="8">
    <location>
        <begin position="335"/>
        <end position="346"/>
    </location>
</feature>
<feature type="region of interest" description="Disordered" evidence="8">
    <location>
        <begin position="322"/>
        <end position="348"/>
    </location>
</feature>
<dbReference type="PANTHER" id="PTHR17039">
    <property type="entry name" value="U3 SMALL NUCLEOLAR RIBONUCLEOPROTEIN PROTEIN MPP10"/>
    <property type="match status" value="1"/>
</dbReference>
<keyword evidence="3 7" id="KW-0698">rRNA processing</keyword>
<evidence type="ECO:0000256" key="3">
    <source>
        <dbReference type="ARBA" id="ARBA00022552"/>
    </source>
</evidence>
<dbReference type="InterPro" id="IPR012173">
    <property type="entry name" value="Mpp10"/>
</dbReference>
<proteinExistence type="inferred from homology"/>
<feature type="region of interest" description="Disordered" evidence="8">
    <location>
        <begin position="273"/>
        <end position="295"/>
    </location>
</feature>
<evidence type="ECO:0000256" key="2">
    <source>
        <dbReference type="ARBA" id="ARBA00022517"/>
    </source>
</evidence>
<organism evidence="9 10">
    <name type="scientific">Heliocybe sulcata</name>
    <dbReference type="NCBI Taxonomy" id="5364"/>
    <lineage>
        <taxon>Eukaryota</taxon>
        <taxon>Fungi</taxon>
        <taxon>Dikarya</taxon>
        <taxon>Basidiomycota</taxon>
        <taxon>Agaricomycotina</taxon>
        <taxon>Agaricomycetes</taxon>
        <taxon>Gloeophyllales</taxon>
        <taxon>Gloeophyllaceae</taxon>
        <taxon>Heliocybe</taxon>
    </lineage>
</organism>
<feature type="compositionally biased region" description="Acidic residues" evidence="8">
    <location>
        <begin position="214"/>
        <end position="230"/>
    </location>
</feature>
<keyword evidence="10" id="KW-1185">Reference proteome</keyword>
<feature type="region of interest" description="Disordered" evidence="8">
    <location>
        <begin position="137"/>
        <end position="261"/>
    </location>
</feature>
<reference evidence="9 10" key="1">
    <citation type="journal article" date="2019" name="Nat. Ecol. Evol.">
        <title>Megaphylogeny resolves global patterns of mushroom evolution.</title>
        <authorList>
            <person name="Varga T."/>
            <person name="Krizsan K."/>
            <person name="Foldi C."/>
            <person name="Dima B."/>
            <person name="Sanchez-Garcia M."/>
            <person name="Sanchez-Ramirez S."/>
            <person name="Szollosi G.J."/>
            <person name="Szarkandi J.G."/>
            <person name="Papp V."/>
            <person name="Albert L."/>
            <person name="Andreopoulos W."/>
            <person name="Angelini C."/>
            <person name="Antonin V."/>
            <person name="Barry K.W."/>
            <person name="Bougher N.L."/>
            <person name="Buchanan P."/>
            <person name="Buyck B."/>
            <person name="Bense V."/>
            <person name="Catcheside P."/>
            <person name="Chovatia M."/>
            <person name="Cooper J."/>
            <person name="Damon W."/>
            <person name="Desjardin D."/>
            <person name="Finy P."/>
            <person name="Geml J."/>
            <person name="Haridas S."/>
            <person name="Hughes K."/>
            <person name="Justo A."/>
            <person name="Karasinski D."/>
            <person name="Kautmanova I."/>
            <person name="Kiss B."/>
            <person name="Kocsube S."/>
            <person name="Kotiranta H."/>
            <person name="LaButti K.M."/>
            <person name="Lechner B.E."/>
            <person name="Liimatainen K."/>
            <person name="Lipzen A."/>
            <person name="Lukacs Z."/>
            <person name="Mihaltcheva S."/>
            <person name="Morgado L.N."/>
            <person name="Niskanen T."/>
            <person name="Noordeloos M.E."/>
            <person name="Ohm R.A."/>
            <person name="Ortiz-Santana B."/>
            <person name="Ovrebo C."/>
            <person name="Racz N."/>
            <person name="Riley R."/>
            <person name="Savchenko A."/>
            <person name="Shiryaev A."/>
            <person name="Soop K."/>
            <person name="Spirin V."/>
            <person name="Szebenyi C."/>
            <person name="Tomsovsky M."/>
            <person name="Tulloss R.E."/>
            <person name="Uehling J."/>
            <person name="Grigoriev I.V."/>
            <person name="Vagvolgyi C."/>
            <person name="Papp T."/>
            <person name="Martin F.M."/>
            <person name="Miettinen O."/>
            <person name="Hibbett D.S."/>
            <person name="Nagy L.G."/>
        </authorList>
    </citation>
    <scope>NUCLEOTIDE SEQUENCE [LARGE SCALE GENOMIC DNA]</scope>
    <source>
        <strain evidence="9 10">OMC1185</strain>
    </source>
</reference>
<dbReference type="STRING" id="5364.A0A5C3NJ67"/>
<feature type="region of interest" description="Disordered" evidence="8">
    <location>
        <begin position="67"/>
        <end position="101"/>
    </location>
</feature>
<comment type="subcellular location">
    <subcellularLocation>
        <location evidence="1 7">Nucleus</location>
        <location evidence="1 7">Nucleolus</location>
    </subcellularLocation>
</comment>
<evidence type="ECO:0000256" key="7">
    <source>
        <dbReference type="PIRNR" id="PIRNR017300"/>
    </source>
</evidence>
<keyword evidence="5 7" id="KW-0687">Ribonucleoprotein</keyword>
<dbReference type="GO" id="GO:0034457">
    <property type="term" value="C:Mpp10 complex"/>
    <property type="evidence" value="ECO:0007669"/>
    <property type="project" value="UniProtKB-UniRule"/>
</dbReference>